<dbReference type="InterPro" id="IPR013087">
    <property type="entry name" value="Znf_C2H2_type"/>
</dbReference>
<dbReference type="Pfam" id="PF13909">
    <property type="entry name" value="zf-H2C2_5"/>
    <property type="match status" value="1"/>
</dbReference>
<gene>
    <name evidence="8" type="ORF">PHYBLDRAFT_176285</name>
    <name evidence="9" type="ORF">PHYBLDRAFT_176289</name>
</gene>
<dbReference type="EMBL" id="KV441011">
    <property type="protein sequence ID" value="OAD65232.1"/>
    <property type="molecule type" value="Genomic_DNA"/>
</dbReference>
<evidence type="ECO:0000313" key="9">
    <source>
        <dbReference type="EMBL" id="OAD65236.1"/>
    </source>
</evidence>
<accession>A0A162PFL8</accession>
<dbReference type="GO" id="GO:0045944">
    <property type="term" value="P:positive regulation of transcription by RNA polymerase II"/>
    <property type="evidence" value="ECO:0007669"/>
    <property type="project" value="TreeGrafter"/>
</dbReference>
<reference evidence="10" key="1">
    <citation type="submission" date="2015-06" db="EMBL/GenBank/DDBJ databases">
        <title>Expansion of signal transduction pathways in fungi by whole-genome duplication.</title>
        <authorList>
            <consortium name="DOE Joint Genome Institute"/>
            <person name="Corrochano L.M."/>
            <person name="Kuo A."/>
            <person name="Marcet-Houben M."/>
            <person name="Polaino S."/>
            <person name="Salamov A."/>
            <person name="Villalobos J.M."/>
            <person name="Alvarez M.I."/>
            <person name="Avalos J."/>
            <person name="Benito E.P."/>
            <person name="Benoit I."/>
            <person name="Burger G."/>
            <person name="Camino L.P."/>
            <person name="Canovas D."/>
            <person name="Cerda-Olmedo E."/>
            <person name="Cheng J.-F."/>
            <person name="Dominguez A."/>
            <person name="Elias M."/>
            <person name="Eslava A.P."/>
            <person name="Glaser F."/>
            <person name="Grimwood J."/>
            <person name="Gutierrez G."/>
            <person name="Heitman J."/>
            <person name="Henrissat B."/>
            <person name="Iturriaga E.A."/>
            <person name="Lang B.F."/>
            <person name="Lavin J.L."/>
            <person name="Lee S."/>
            <person name="Li W."/>
            <person name="Lindquist E."/>
            <person name="Lopez-Garcia S."/>
            <person name="Luque E.M."/>
            <person name="Marcos A.T."/>
            <person name="Martin J."/>
            <person name="McCluskey K."/>
            <person name="Medina H.R."/>
            <person name="Miralles-Duran A."/>
            <person name="Miyazaki A."/>
            <person name="Munoz-Torres E."/>
            <person name="Oguiza J.A."/>
            <person name="Ohm R."/>
            <person name="Olmedo M."/>
            <person name="Orejas M."/>
            <person name="Ortiz-Castellanos L."/>
            <person name="Pisabarro A.G."/>
            <person name="Rodriguez-Romero J."/>
            <person name="Ruiz-Herrera J."/>
            <person name="Ruiz-Vazquez R."/>
            <person name="Sanz C."/>
            <person name="Schackwitz W."/>
            <person name="Schmutz J."/>
            <person name="Shahriari M."/>
            <person name="Shelest E."/>
            <person name="Silva-Franco F."/>
            <person name="Soanes D."/>
            <person name="Syed K."/>
            <person name="Tagua V.G."/>
            <person name="Talbot N.J."/>
            <person name="Thon M."/>
            <person name="De vries R.P."/>
            <person name="Wiebenga A."/>
            <person name="Yadav J.S."/>
            <person name="Braun E.L."/>
            <person name="Baker S."/>
            <person name="Garre V."/>
            <person name="Horwitz B."/>
            <person name="Torres-Martinez S."/>
            <person name="Idnurm A."/>
            <person name="Herrera-Estrella A."/>
            <person name="Gabaldon T."/>
            <person name="Grigoriev I.V."/>
        </authorList>
    </citation>
    <scope>NUCLEOTIDE SEQUENCE [LARGE SCALE GENOMIC DNA]</scope>
    <source>
        <strain evidence="10">NRRL 1555(-)</strain>
    </source>
</reference>
<evidence type="ECO:0000256" key="3">
    <source>
        <dbReference type="ARBA" id="ARBA00022771"/>
    </source>
</evidence>
<keyword evidence="4" id="KW-0862">Zinc</keyword>
<feature type="compositionally biased region" description="Polar residues" evidence="6">
    <location>
        <begin position="113"/>
        <end position="141"/>
    </location>
</feature>
<dbReference type="RefSeq" id="XP_018283272.1">
    <property type="nucleotide sequence ID" value="XM_018437721.1"/>
</dbReference>
<dbReference type="PANTHER" id="PTHR24403">
    <property type="entry name" value="ZINC FINGER PROTEIN"/>
    <property type="match status" value="1"/>
</dbReference>
<sequence>MSSRFYLPTGQYYCVQPSSTPSVSDQEWLDYGCLNGNSTHQQAYPFQNYEPRTQQDSTCLLSWDQFKNHIPGILAAPIPGANVEPHFQGSPSLPPLGPTSPGSSQGHDENDSDYQPETAQQQVQYDPHNPSSQNTRASGLSPTKRHICPKCLYKTDKKSNLARHLETHSGNRSLFCCPKCPKKYTKNYNLKRHIKQRKC</sequence>
<feature type="region of interest" description="Disordered" evidence="6">
    <location>
        <begin position="81"/>
        <end position="142"/>
    </location>
</feature>
<dbReference type="GO" id="GO:0008270">
    <property type="term" value="F:zinc ion binding"/>
    <property type="evidence" value="ECO:0007669"/>
    <property type="project" value="UniProtKB-KW"/>
</dbReference>
<dbReference type="SMART" id="SM00355">
    <property type="entry name" value="ZnF_C2H2"/>
    <property type="match status" value="2"/>
</dbReference>
<dbReference type="Proteomes" id="UP000077315">
    <property type="component" value="Unassembled WGS sequence"/>
</dbReference>
<evidence type="ECO:0000256" key="4">
    <source>
        <dbReference type="ARBA" id="ARBA00022833"/>
    </source>
</evidence>
<organism evidence="9 10">
    <name type="scientific">Phycomyces blakesleeanus (strain ATCC 8743b / DSM 1359 / FGSC 10004 / NBRC 33097 / NRRL 1555)</name>
    <dbReference type="NCBI Taxonomy" id="763407"/>
    <lineage>
        <taxon>Eukaryota</taxon>
        <taxon>Fungi</taxon>
        <taxon>Fungi incertae sedis</taxon>
        <taxon>Mucoromycota</taxon>
        <taxon>Mucoromycotina</taxon>
        <taxon>Mucoromycetes</taxon>
        <taxon>Mucorales</taxon>
        <taxon>Phycomycetaceae</taxon>
        <taxon>Phycomyces</taxon>
    </lineage>
</organism>
<evidence type="ECO:0000256" key="5">
    <source>
        <dbReference type="PROSITE-ProRule" id="PRU00042"/>
    </source>
</evidence>
<proteinExistence type="predicted"/>
<keyword evidence="1" id="KW-0479">Metal-binding</keyword>
<dbReference type="GeneID" id="28998627"/>
<feature type="domain" description="C2H2-type" evidence="7">
    <location>
        <begin position="146"/>
        <end position="173"/>
    </location>
</feature>
<evidence type="ECO:0000256" key="6">
    <source>
        <dbReference type="SAM" id="MobiDB-lite"/>
    </source>
</evidence>
<dbReference type="OrthoDB" id="654211at2759"/>
<dbReference type="EMBL" id="KV441011">
    <property type="protein sequence ID" value="OAD65236.1"/>
    <property type="molecule type" value="Genomic_DNA"/>
</dbReference>
<evidence type="ECO:0000313" key="8">
    <source>
        <dbReference type="EMBL" id="OAD65232.1"/>
    </source>
</evidence>
<keyword evidence="10" id="KW-1185">Reference proteome</keyword>
<dbReference type="RefSeq" id="XP_018283276.1">
    <property type="nucleotide sequence ID" value="XM_018437723.1"/>
</dbReference>
<reference evidence="9" key="2">
    <citation type="submission" date="2015-06" db="EMBL/GenBank/DDBJ databases">
        <title>Expansion of signal transduction pathways in fungi by whole-genome duplication.</title>
        <authorList>
            <consortium name="DOE Joint Genome Institute"/>
            <person name="Corrochano L.M."/>
            <person name="Kuo A."/>
            <person name="Marcet-Houben M."/>
            <person name="Polaino S."/>
            <person name="Salamov A."/>
            <person name="Villalobos J.M."/>
            <person name="Alvarez M.I."/>
            <person name="Avalos J."/>
            <person name="Benito E.P."/>
            <person name="Benoit I."/>
            <person name="Burger G."/>
            <person name="Camino L.P."/>
            <person name="Canovas D."/>
            <person name="Cerda-Olmedo E."/>
            <person name="Cheng J.-F."/>
            <person name="Dominguez A."/>
            <person name="Elias M."/>
            <person name="Eslava A.P."/>
            <person name="Glaser F."/>
            <person name="Grimwood J."/>
            <person name="Gutierrez G."/>
            <person name="Heitman J."/>
            <person name="Henrissat B."/>
            <person name="Iturriaga E.A."/>
            <person name="Lang B.F."/>
            <person name="Lavin J.L."/>
            <person name="Lee S."/>
            <person name="Li W."/>
            <person name="Lindquist E."/>
            <person name="Lopez-Garcia S."/>
            <person name="Luque E.M."/>
            <person name="Marcos A.T."/>
            <person name="Martin J."/>
            <person name="Mccluskey K."/>
            <person name="Medina H.R."/>
            <person name="Miralles-Duran A."/>
            <person name="Miyazaki A."/>
            <person name="Munoz-Torres E."/>
            <person name="Oguiza J.A."/>
            <person name="Ohm R."/>
            <person name="Olmedo M."/>
            <person name="Orejas M."/>
            <person name="Ortiz-Castellanos L."/>
            <person name="Pisabarro A.G."/>
            <person name="Rodriguez-Romero J."/>
            <person name="Ruiz-Herrera J."/>
            <person name="Ruiz-Vazquez R."/>
            <person name="Sanz C."/>
            <person name="Schackwitz W."/>
            <person name="Schmutz J."/>
            <person name="Shahriari M."/>
            <person name="Shelest E."/>
            <person name="Silva-Franco F."/>
            <person name="Soanes D."/>
            <person name="Syed K."/>
            <person name="Tagua V.G."/>
            <person name="Talbot N.J."/>
            <person name="Thon M."/>
            <person name="De Vries R.P."/>
            <person name="Wiebenga A."/>
            <person name="Yadav J.S."/>
            <person name="Braun E.L."/>
            <person name="Baker S."/>
            <person name="Garre V."/>
            <person name="Horwitz B."/>
            <person name="Torres-Martinez S."/>
            <person name="Idnurm A."/>
            <person name="Herrera-Estrella A."/>
            <person name="Gabaldon T."/>
            <person name="Grigoriev I.V."/>
        </authorList>
    </citation>
    <scope>NUCLEOTIDE SEQUENCE [LARGE SCALE GENOMIC DNA]</scope>
    <source>
        <strain evidence="9">NRRL 1555</strain>
    </source>
</reference>
<keyword evidence="2" id="KW-0677">Repeat</keyword>
<dbReference type="SUPFAM" id="SSF57667">
    <property type="entry name" value="beta-beta-alpha zinc fingers"/>
    <property type="match status" value="1"/>
</dbReference>
<evidence type="ECO:0000256" key="1">
    <source>
        <dbReference type="ARBA" id="ARBA00022723"/>
    </source>
</evidence>
<keyword evidence="3 5" id="KW-0863">Zinc-finger</keyword>
<evidence type="ECO:0000259" key="7">
    <source>
        <dbReference type="PROSITE" id="PS50157"/>
    </source>
</evidence>
<dbReference type="PROSITE" id="PS50157">
    <property type="entry name" value="ZINC_FINGER_C2H2_2"/>
    <property type="match status" value="1"/>
</dbReference>
<dbReference type="VEuPathDB" id="FungiDB:PHYBLDRAFT_176285"/>
<dbReference type="InterPro" id="IPR050688">
    <property type="entry name" value="Zinc_finger/UBP_domain"/>
</dbReference>
<name>A0A162PFL8_PHYB8</name>
<evidence type="ECO:0000313" key="10">
    <source>
        <dbReference type="Proteomes" id="UP000077315"/>
    </source>
</evidence>
<dbReference type="GO" id="GO:0005634">
    <property type="term" value="C:nucleus"/>
    <property type="evidence" value="ECO:0007669"/>
    <property type="project" value="TreeGrafter"/>
</dbReference>
<dbReference type="Gene3D" id="3.30.160.60">
    <property type="entry name" value="Classic Zinc Finger"/>
    <property type="match status" value="1"/>
</dbReference>
<dbReference type="STRING" id="763407.A0A162PFL8"/>
<dbReference type="PANTHER" id="PTHR24403:SF67">
    <property type="entry name" value="FI01116P-RELATED"/>
    <property type="match status" value="1"/>
</dbReference>
<evidence type="ECO:0000256" key="2">
    <source>
        <dbReference type="ARBA" id="ARBA00022737"/>
    </source>
</evidence>
<protein>
    <submittedName>
        <fullName evidence="9">C2H2-type zinc finger transcription factor</fullName>
    </submittedName>
</protein>
<dbReference type="InterPro" id="IPR036236">
    <property type="entry name" value="Znf_C2H2_sf"/>
</dbReference>
<dbReference type="VEuPathDB" id="FungiDB:PHYBLDRAFT_176289"/>
<dbReference type="Pfam" id="PF00096">
    <property type="entry name" value="zf-C2H2"/>
    <property type="match status" value="1"/>
</dbReference>
<dbReference type="AlphaFoldDB" id="A0A162PFL8"/>
<dbReference type="GeneID" id="28998629"/>